<organism evidence="2">
    <name type="scientific">Arundo donax</name>
    <name type="common">Giant reed</name>
    <name type="synonym">Donax arundinaceus</name>
    <dbReference type="NCBI Taxonomy" id="35708"/>
    <lineage>
        <taxon>Eukaryota</taxon>
        <taxon>Viridiplantae</taxon>
        <taxon>Streptophyta</taxon>
        <taxon>Embryophyta</taxon>
        <taxon>Tracheophyta</taxon>
        <taxon>Spermatophyta</taxon>
        <taxon>Magnoliopsida</taxon>
        <taxon>Liliopsida</taxon>
        <taxon>Poales</taxon>
        <taxon>Poaceae</taxon>
        <taxon>PACMAD clade</taxon>
        <taxon>Arundinoideae</taxon>
        <taxon>Arundineae</taxon>
        <taxon>Arundo</taxon>
    </lineage>
</organism>
<dbReference type="EMBL" id="GBRH01269784">
    <property type="protein sequence ID" value="JAD28111.1"/>
    <property type="molecule type" value="Transcribed_RNA"/>
</dbReference>
<keyword evidence="1" id="KW-0472">Membrane</keyword>
<proteinExistence type="predicted"/>
<feature type="transmembrane region" description="Helical" evidence="1">
    <location>
        <begin position="20"/>
        <end position="40"/>
    </location>
</feature>
<sequence>MTCVLCEIANIVVVKYNSRLHMLGCCMVAGVLYVWAFAWFSCFCSYDLLKGQYQQGKVYMWLVLLVIL</sequence>
<keyword evidence="1" id="KW-1133">Transmembrane helix</keyword>
<keyword evidence="1" id="KW-0812">Transmembrane</keyword>
<dbReference type="AlphaFoldDB" id="A0A0A8YPE9"/>
<reference evidence="2" key="2">
    <citation type="journal article" date="2015" name="Data Brief">
        <title>Shoot transcriptome of the giant reed, Arundo donax.</title>
        <authorList>
            <person name="Barrero R.A."/>
            <person name="Guerrero F.D."/>
            <person name="Moolhuijzen P."/>
            <person name="Goolsby J.A."/>
            <person name="Tidwell J."/>
            <person name="Bellgard S.E."/>
            <person name="Bellgard M.I."/>
        </authorList>
    </citation>
    <scope>NUCLEOTIDE SEQUENCE</scope>
    <source>
        <tissue evidence="2">Shoot tissue taken approximately 20 cm above the soil surface</tissue>
    </source>
</reference>
<name>A0A0A8YPE9_ARUDO</name>
<protein>
    <submittedName>
        <fullName evidence="2">Uncharacterized protein</fullName>
    </submittedName>
</protein>
<reference evidence="2" key="1">
    <citation type="submission" date="2014-09" db="EMBL/GenBank/DDBJ databases">
        <authorList>
            <person name="Magalhaes I.L.F."/>
            <person name="Oliveira U."/>
            <person name="Santos F.R."/>
            <person name="Vidigal T.H.D.A."/>
            <person name="Brescovit A.D."/>
            <person name="Santos A.J."/>
        </authorList>
    </citation>
    <scope>NUCLEOTIDE SEQUENCE</scope>
    <source>
        <tissue evidence="2">Shoot tissue taken approximately 20 cm above the soil surface</tissue>
    </source>
</reference>
<evidence type="ECO:0000256" key="1">
    <source>
        <dbReference type="SAM" id="Phobius"/>
    </source>
</evidence>
<accession>A0A0A8YPE9</accession>
<evidence type="ECO:0000313" key="2">
    <source>
        <dbReference type="EMBL" id="JAD28111.1"/>
    </source>
</evidence>